<keyword evidence="2" id="KW-0645">Protease</keyword>
<evidence type="ECO:0000259" key="10">
    <source>
        <dbReference type="Pfam" id="PF05572"/>
    </source>
</evidence>
<dbReference type="CDD" id="cd04275">
    <property type="entry name" value="ZnMc_pappalysin_like"/>
    <property type="match status" value="1"/>
</dbReference>
<dbReference type="InterPro" id="IPR008754">
    <property type="entry name" value="Peptidase_M43"/>
</dbReference>
<evidence type="ECO:0000256" key="3">
    <source>
        <dbReference type="ARBA" id="ARBA00022723"/>
    </source>
</evidence>
<keyword evidence="5" id="KW-0378">Hydrolase</keyword>
<dbReference type="PANTHER" id="PTHR47466">
    <property type="match status" value="1"/>
</dbReference>
<dbReference type="GO" id="GO:0006508">
    <property type="term" value="P:proteolysis"/>
    <property type="evidence" value="ECO:0007669"/>
    <property type="project" value="UniProtKB-KW"/>
</dbReference>
<reference evidence="12 13" key="1">
    <citation type="submission" date="2019-06" db="EMBL/GenBank/DDBJ databases">
        <authorList>
            <person name="Srinivasan S."/>
        </authorList>
    </citation>
    <scope>NUCLEOTIDE SEQUENCE [LARGE SCALE GENOMIC DNA]</scope>
    <source>
        <strain evidence="12 13">17J68-5</strain>
    </source>
</reference>
<feature type="domain" description="Peptidase M43 pregnancy-associated plasma-A" evidence="10">
    <location>
        <begin position="185"/>
        <end position="322"/>
    </location>
</feature>
<evidence type="ECO:0000256" key="2">
    <source>
        <dbReference type="ARBA" id="ARBA00022670"/>
    </source>
</evidence>
<keyword evidence="7" id="KW-0482">Metalloprotease</keyword>
<keyword evidence="8" id="KW-1015">Disulfide bond</keyword>
<dbReference type="OrthoDB" id="6278496at2"/>
<proteinExistence type="inferred from homology"/>
<dbReference type="EMBL" id="CP040896">
    <property type="protein sequence ID" value="QDA60548.1"/>
    <property type="molecule type" value="Genomic_DNA"/>
</dbReference>
<evidence type="ECO:0000256" key="7">
    <source>
        <dbReference type="ARBA" id="ARBA00023049"/>
    </source>
</evidence>
<evidence type="ECO:0000256" key="4">
    <source>
        <dbReference type="ARBA" id="ARBA00022729"/>
    </source>
</evidence>
<keyword evidence="13" id="KW-1185">Reference proteome</keyword>
<evidence type="ECO:0000256" key="8">
    <source>
        <dbReference type="ARBA" id="ARBA00023157"/>
    </source>
</evidence>
<evidence type="ECO:0000259" key="11">
    <source>
        <dbReference type="Pfam" id="PF18962"/>
    </source>
</evidence>
<feature type="signal peptide" evidence="9">
    <location>
        <begin position="1"/>
        <end position="23"/>
    </location>
</feature>
<dbReference type="Proteomes" id="UP000305398">
    <property type="component" value="Chromosome"/>
</dbReference>
<keyword evidence="3" id="KW-0479">Metal-binding</keyword>
<name>A0A5B7ZZY8_9BACT</name>
<dbReference type="InterPro" id="IPR024079">
    <property type="entry name" value="MetalloPept_cat_dom_sf"/>
</dbReference>
<dbReference type="RefSeq" id="WP_139515724.1">
    <property type="nucleotide sequence ID" value="NZ_CP040896.1"/>
</dbReference>
<evidence type="ECO:0000256" key="5">
    <source>
        <dbReference type="ARBA" id="ARBA00022801"/>
    </source>
</evidence>
<dbReference type="Pfam" id="PF18962">
    <property type="entry name" value="Por_Secre_tail"/>
    <property type="match status" value="1"/>
</dbReference>
<evidence type="ECO:0000313" key="12">
    <source>
        <dbReference type="EMBL" id="QDA60548.1"/>
    </source>
</evidence>
<evidence type="ECO:0000256" key="9">
    <source>
        <dbReference type="SAM" id="SignalP"/>
    </source>
</evidence>
<evidence type="ECO:0000256" key="6">
    <source>
        <dbReference type="ARBA" id="ARBA00022833"/>
    </source>
</evidence>
<dbReference type="KEGG" id="hyj:FHG12_10700"/>
<organism evidence="12 13">
    <name type="scientific">Hymenobacter jejuensis</name>
    <dbReference type="NCBI Taxonomy" id="2502781"/>
    <lineage>
        <taxon>Bacteria</taxon>
        <taxon>Pseudomonadati</taxon>
        <taxon>Bacteroidota</taxon>
        <taxon>Cytophagia</taxon>
        <taxon>Cytophagales</taxon>
        <taxon>Hymenobacteraceae</taxon>
        <taxon>Hymenobacter</taxon>
    </lineage>
</organism>
<evidence type="ECO:0000313" key="13">
    <source>
        <dbReference type="Proteomes" id="UP000305398"/>
    </source>
</evidence>
<comment type="similarity">
    <text evidence="1">Belongs to the peptidase M43B family.</text>
</comment>
<dbReference type="PANTHER" id="PTHR47466:SF1">
    <property type="entry name" value="METALLOPROTEASE MEP1 (AFU_ORTHOLOGUE AFUA_1G07730)-RELATED"/>
    <property type="match status" value="1"/>
</dbReference>
<keyword evidence="6" id="KW-0862">Zinc</keyword>
<keyword evidence="4 9" id="KW-0732">Signal</keyword>
<dbReference type="Gene3D" id="3.40.390.10">
    <property type="entry name" value="Collagenase (Catalytic Domain)"/>
    <property type="match status" value="1"/>
</dbReference>
<protein>
    <submittedName>
        <fullName evidence="12">T9SS type A sorting domain-containing protein</fullName>
    </submittedName>
</protein>
<gene>
    <name evidence="12" type="ORF">FHG12_10700</name>
</gene>
<dbReference type="GO" id="GO:0008237">
    <property type="term" value="F:metallopeptidase activity"/>
    <property type="evidence" value="ECO:0007669"/>
    <property type="project" value="UniProtKB-KW"/>
</dbReference>
<dbReference type="Pfam" id="PF05572">
    <property type="entry name" value="Peptidase_M43"/>
    <property type="match status" value="1"/>
</dbReference>
<evidence type="ECO:0000256" key="1">
    <source>
        <dbReference type="ARBA" id="ARBA00008721"/>
    </source>
</evidence>
<accession>A0A5B7ZZY8</accession>
<dbReference type="SUPFAM" id="SSF55486">
    <property type="entry name" value="Metalloproteases ('zincins'), catalytic domain"/>
    <property type="match status" value="1"/>
</dbReference>
<sequence>MKKAFYSIVLTFCGLGLAVSGHAQDRHYTPPQPSLPGRQCATMEVLEAQLKADPDQAKRMEAIEAHAQRMLRAASLSGKPAGTPTGPIIIPVVVHVVYNTAAQNISDAQVQSQIDVLNEDFQKLNRDANKTPTAFAGVAASAGVQFVLAKQDPTGKPSTGIVRTATKTASWGTNDAVKNAKRGGDDAWPAAQYLNIWACNLGQNLLGYAQFPGGKAATDGVVILYSAFGRTGNLIQTYNLGRTATHEVGHWLNLRHIWGDASCGDDLVGDTPTQQTANYGCPTYPHVTCSNSGDMSMNYMDYTDDKCMYMFTTGQAARMNALFASGGARASLVNSPGDTAPLVAGTTRLDAYPNPTSDVLNLPLKNGQDYTVKVYDLRGYEVKNVAFDGKQLQVSALPKGLYYLTLTNGQQSIRQRFQKE</sequence>
<dbReference type="NCBIfam" id="TIGR04183">
    <property type="entry name" value="Por_Secre_tail"/>
    <property type="match status" value="1"/>
</dbReference>
<dbReference type="AlphaFoldDB" id="A0A5B7ZZY8"/>
<feature type="domain" description="Secretion system C-terminal sorting" evidence="11">
    <location>
        <begin position="352"/>
        <end position="415"/>
    </location>
</feature>
<dbReference type="InterPro" id="IPR026444">
    <property type="entry name" value="Secre_tail"/>
</dbReference>
<dbReference type="GO" id="GO:0046872">
    <property type="term" value="F:metal ion binding"/>
    <property type="evidence" value="ECO:0007669"/>
    <property type="project" value="UniProtKB-KW"/>
</dbReference>
<feature type="chain" id="PRO_5023141085" evidence="9">
    <location>
        <begin position="24"/>
        <end position="420"/>
    </location>
</feature>